<sequence>MYPSVTRLLAITATLLVVMFSMIHVEAANSFHLGPADSGKTITVKVGDHVEVRLPDEKHGGVQWVYSEVVSSDTNVLVRIDRGGFGLFYAEAAGSSDLTADEHCKPEPPKVCLLMVRQWKVQVNVEAH</sequence>
<feature type="signal peptide" evidence="3">
    <location>
        <begin position="1"/>
        <end position="27"/>
    </location>
</feature>
<name>A0A9P6Q903_9FUNG</name>
<evidence type="ECO:0000256" key="1">
    <source>
        <dbReference type="ARBA" id="ARBA00022690"/>
    </source>
</evidence>
<dbReference type="GO" id="GO:0004869">
    <property type="term" value="F:cysteine-type endopeptidase inhibitor activity"/>
    <property type="evidence" value="ECO:0007669"/>
    <property type="project" value="UniProtKB-KW"/>
</dbReference>
<reference evidence="4" key="1">
    <citation type="journal article" date="2020" name="Fungal Divers.">
        <title>Resolving the Mortierellaceae phylogeny through synthesis of multi-gene phylogenetics and phylogenomics.</title>
        <authorList>
            <person name="Vandepol N."/>
            <person name="Liber J."/>
            <person name="Desiro A."/>
            <person name="Na H."/>
            <person name="Kennedy M."/>
            <person name="Barry K."/>
            <person name="Grigoriev I.V."/>
            <person name="Miller A.N."/>
            <person name="O'Donnell K."/>
            <person name="Stajich J.E."/>
            <person name="Bonito G."/>
        </authorList>
    </citation>
    <scope>NUCLEOTIDE SEQUENCE</scope>
    <source>
        <strain evidence="4">BC1065</strain>
    </source>
</reference>
<dbReference type="EMBL" id="JAAAJB010000244">
    <property type="protein sequence ID" value="KAG0260559.1"/>
    <property type="molecule type" value="Genomic_DNA"/>
</dbReference>
<keyword evidence="2" id="KW-0789">Thiol protease inhibitor</keyword>
<evidence type="ECO:0000256" key="3">
    <source>
        <dbReference type="SAM" id="SignalP"/>
    </source>
</evidence>
<dbReference type="Proteomes" id="UP000807716">
    <property type="component" value="Unassembled WGS sequence"/>
</dbReference>
<evidence type="ECO:0008006" key="6">
    <source>
        <dbReference type="Google" id="ProtNLM"/>
    </source>
</evidence>
<keyword evidence="3" id="KW-0732">Signal</keyword>
<evidence type="ECO:0000313" key="5">
    <source>
        <dbReference type="Proteomes" id="UP000807716"/>
    </source>
</evidence>
<keyword evidence="5" id="KW-1185">Reference proteome</keyword>
<accession>A0A9P6Q903</accession>
<proteinExistence type="predicted"/>
<gene>
    <name evidence="4" type="ORF">DFQ27_003457</name>
</gene>
<evidence type="ECO:0000313" key="4">
    <source>
        <dbReference type="EMBL" id="KAG0260559.1"/>
    </source>
</evidence>
<organism evidence="4 5">
    <name type="scientific">Actinomortierella ambigua</name>
    <dbReference type="NCBI Taxonomy" id="1343610"/>
    <lineage>
        <taxon>Eukaryota</taxon>
        <taxon>Fungi</taxon>
        <taxon>Fungi incertae sedis</taxon>
        <taxon>Mucoromycota</taxon>
        <taxon>Mortierellomycotina</taxon>
        <taxon>Mortierellomycetes</taxon>
        <taxon>Mortierellales</taxon>
        <taxon>Mortierellaceae</taxon>
        <taxon>Actinomortierella</taxon>
    </lineage>
</organism>
<protein>
    <recommendedName>
        <fullName evidence="6">Proteinase inhibitor I42 chagasin domain-containing protein</fullName>
    </recommendedName>
</protein>
<dbReference type="Gene3D" id="2.60.40.2020">
    <property type="match status" value="1"/>
</dbReference>
<dbReference type="AlphaFoldDB" id="A0A9P6Q903"/>
<feature type="chain" id="PRO_5040367241" description="Proteinase inhibitor I42 chagasin domain-containing protein" evidence="3">
    <location>
        <begin position="28"/>
        <end position="128"/>
    </location>
</feature>
<dbReference type="OrthoDB" id="10525805at2759"/>
<keyword evidence="1" id="KW-0646">Protease inhibitor</keyword>
<comment type="caution">
    <text evidence="4">The sequence shown here is derived from an EMBL/GenBank/DDBJ whole genome shotgun (WGS) entry which is preliminary data.</text>
</comment>
<dbReference type="InterPro" id="IPR036331">
    <property type="entry name" value="Chagasin-like_sf"/>
</dbReference>
<evidence type="ECO:0000256" key="2">
    <source>
        <dbReference type="ARBA" id="ARBA00022704"/>
    </source>
</evidence>